<feature type="region of interest" description="Disordered" evidence="1">
    <location>
        <begin position="110"/>
        <end position="133"/>
    </location>
</feature>
<dbReference type="Pfam" id="PF13511">
    <property type="entry name" value="DUF4124"/>
    <property type="match status" value="1"/>
</dbReference>
<dbReference type="Proteomes" id="UP000241736">
    <property type="component" value="Unassembled WGS sequence"/>
</dbReference>
<keyword evidence="5" id="KW-1185">Reference proteome</keyword>
<name>A0A2P6MBG5_9GAMM</name>
<sequence length="223" mass="23519">MRATTPLILSLLAAGAAAPASADVYKCTINGEIRYQDAPCPGQQDQKPHLEIREPVKPSPSSAGQPVGGVAVVALPSESASSAGDSPADPNLGSEGGEATPAQLRAAFEAQAAARAARAAAPPAAPAEQGPPDRLTQLQGLIVQAQEAHRGLIDQQRQAMLALAEKHAGREDSEAAIAERREVEYEWRQRRLRAADEERALQAEISRLCPNGTLSTRGRLECR</sequence>
<evidence type="ECO:0000256" key="1">
    <source>
        <dbReference type="SAM" id="MobiDB-lite"/>
    </source>
</evidence>
<dbReference type="OrthoDB" id="8853421at2"/>
<accession>A0A2P6MBG5</accession>
<evidence type="ECO:0000259" key="3">
    <source>
        <dbReference type="Pfam" id="PF13511"/>
    </source>
</evidence>
<organism evidence="4 5">
    <name type="scientific">Arenimonas caeni</name>
    <dbReference type="NCBI Taxonomy" id="2058085"/>
    <lineage>
        <taxon>Bacteria</taxon>
        <taxon>Pseudomonadati</taxon>
        <taxon>Pseudomonadota</taxon>
        <taxon>Gammaproteobacteria</taxon>
        <taxon>Lysobacterales</taxon>
        <taxon>Lysobacteraceae</taxon>
        <taxon>Arenimonas</taxon>
    </lineage>
</organism>
<dbReference type="AlphaFoldDB" id="A0A2P6MBG5"/>
<evidence type="ECO:0000313" key="5">
    <source>
        <dbReference type="Proteomes" id="UP000241736"/>
    </source>
</evidence>
<feature type="signal peptide" evidence="2">
    <location>
        <begin position="1"/>
        <end position="22"/>
    </location>
</feature>
<feature type="region of interest" description="Disordered" evidence="1">
    <location>
        <begin position="38"/>
        <end position="98"/>
    </location>
</feature>
<feature type="domain" description="DUF4124" evidence="3">
    <location>
        <begin position="11"/>
        <end position="65"/>
    </location>
</feature>
<gene>
    <name evidence="4" type="ORF">C6N40_04045</name>
</gene>
<feature type="compositionally biased region" description="Basic and acidic residues" evidence="1">
    <location>
        <begin position="46"/>
        <end position="56"/>
    </location>
</feature>
<protein>
    <recommendedName>
        <fullName evidence="3">DUF4124 domain-containing protein</fullName>
    </recommendedName>
</protein>
<evidence type="ECO:0000313" key="4">
    <source>
        <dbReference type="EMBL" id="PRH83327.1"/>
    </source>
</evidence>
<proteinExistence type="predicted"/>
<comment type="caution">
    <text evidence="4">The sequence shown here is derived from an EMBL/GenBank/DDBJ whole genome shotgun (WGS) entry which is preliminary data.</text>
</comment>
<dbReference type="InterPro" id="IPR025392">
    <property type="entry name" value="DUF4124"/>
</dbReference>
<feature type="chain" id="PRO_5015197174" description="DUF4124 domain-containing protein" evidence="2">
    <location>
        <begin position="23"/>
        <end position="223"/>
    </location>
</feature>
<keyword evidence="2" id="KW-0732">Signal</keyword>
<evidence type="ECO:0000256" key="2">
    <source>
        <dbReference type="SAM" id="SignalP"/>
    </source>
</evidence>
<dbReference type="EMBL" id="PVLF01000003">
    <property type="protein sequence ID" value="PRH83327.1"/>
    <property type="molecule type" value="Genomic_DNA"/>
</dbReference>
<reference evidence="4 5" key="1">
    <citation type="submission" date="2018-03" db="EMBL/GenBank/DDBJ databases">
        <title>Arenimonas caeni sp. nov., isolated from activated sludge.</title>
        <authorList>
            <person name="Liu H."/>
        </authorList>
    </citation>
    <scope>NUCLEOTIDE SEQUENCE [LARGE SCALE GENOMIC DNA]</scope>
    <source>
        <strain evidence="5">z29</strain>
    </source>
</reference>
<feature type="compositionally biased region" description="Low complexity" evidence="1">
    <location>
        <begin position="110"/>
        <end position="132"/>
    </location>
</feature>
<feature type="compositionally biased region" description="Low complexity" evidence="1">
    <location>
        <begin position="68"/>
        <end position="90"/>
    </location>
</feature>